<evidence type="ECO:0000313" key="2">
    <source>
        <dbReference type="Proteomes" id="UP000188836"/>
    </source>
</evidence>
<dbReference type="Proteomes" id="UP000188836">
    <property type="component" value="Unassembled WGS sequence"/>
</dbReference>
<protein>
    <submittedName>
        <fullName evidence="1">Uncharacterized protein</fullName>
    </submittedName>
</protein>
<name>A0A1W0BCS8_9NOCA</name>
<proteinExistence type="predicted"/>
<comment type="caution">
    <text evidence="1">The sequence shown here is derived from an EMBL/GenBank/DDBJ whole genome shotgun (WGS) entry which is preliminary data.</text>
</comment>
<evidence type="ECO:0000313" key="1">
    <source>
        <dbReference type="EMBL" id="ONM48077.1"/>
    </source>
</evidence>
<dbReference type="OrthoDB" id="4536848at2"/>
<dbReference type="AlphaFoldDB" id="A0A1W0BCS8"/>
<organism evidence="1 2">
    <name type="scientific">Nocardia donostiensis</name>
    <dbReference type="NCBI Taxonomy" id="1538463"/>
    <lineage>
        <taxon>Bacteria</taxon>
        <taxon>Bacillati</taxon>
        <taxon>Actinomycetota</taxon>
        <taxon>Actinomycetes</taxon>
        <taxon>Mycobacteriales</taxon>
        <taxon>Nocardiaceae</taxon>
        <taxon>Nocardia</taxon>
    </lineage>
</organism>
<gene>
    <name evidence="1" type="ORF">B0T46_13730</name>
</gene>
<keyword evidence="2" id="KW-1185">Reference proteome</keyword>
<reference evidence="1 2" key="1">
    <citation type="journal article" date="2016" name="Antonie Van Leeuwenhoek">
        <title>Nocardia donostiensis sp. nov., isolated from human respiratory specimens.</title>
        <authorList>
            <person name="Ercibengoa M."/>
            <person name="Bell M."/>
            <person name="Marimon J.M."/>
            <person name="Humrighouse B."/>
            <person name="Klenk H.P."/>
            <person name="Potter G."/>
            <person name="Perez-Trallero E."/>
        </authorList>
    </citation>
    <scope>NUCLEOTIDE SEQUENCE [LARGE SCALE GENOMIC DNA]</scope>
    <source>
        <strain evidence="1 2">X1655</strain>
    </source>
</reference>
<dbReference type="RefSeq" id="WP_077117115.1">
    <property type="nucleotide sequence ID" value="NZ_LOKT01000011.1"/>
</dbReference>
<accession>A0A1W0BCS8</accession>
<sequence length="334" mass="37345">MGVAGAAALFCRATDGLAAEVMRFGQTYGQHVRRVSAEARAYALDVVHRDPVGAMSLQRTALFSQDEAVWLSGRVWHPKQEEESLREWLTSLPRMQFRSDQVDYNILADADGVPASLSFSFSERDYVHWKADTGAVDRRILREYEIGIPDDVRDFPGLEGRSRYVDRTHTDVVPARWYHPEEPRRAWTVTNHGFFAQDKGLIRIKVGEEPSGEPKYAAVIIGGREFGDLLVTNPDFWRLAEINGGDLIFTGCSLAGHDKTFAELSARGVHSHGLERPVHAATGTTWQQASNPDGTLLARPREGATDVPWLDWDPRPARSSIVVLDGKFVTFYPL</sequence>
<dbReference type="EMBL" id="MUMY01000011">
    <property type="protein sequence ID" value="ONM48077.1"/>
    <property type="molecule type" value="Genomic_DNA"/>
</dbReference>